<dbReference type="Proteomes" id="UP000266042">
    <property type="component" value="Unassembled WGS sequence"/>
</dbReference>
<reference evidence="4 5" key="1">
    <citation type="submission" date="2018-09" db="EMBL/GenBank/DDBJ databases">
        <title>Discovery and Ecogenomic Context for Candidatus Cryosericales, a Global Caldiserica Order Active in Thawing Permafrost.</title>
        <authorList>
            <person name="Martinez M.A."/>
            <person name="Woodcroft B.J."/>
            <person name="Ignacio Espinoza J.C."/>
            <person name="Zayed A."/>
            <person name="Singleton C.M."/>
            <person name="Boyd J."/>
            <person name="Li Y.-F."/>
            <person name="Purvine S."/>
            <person name="Maughan H."/>
            <person name="Hodgkins S.B."/>
            <person name="Anderson D."/>
            <person name="Sederholm M."/>
            <person name="Temperton B."/>
            <person name="Saleska S.R."/>
            <person name="Tyson G.W."/>
            <person name="Rich V.I."/>
        </authorList>
    </citation>
    <scope>NUCLEOTIDE SEQUENCE [LARGE SCALE GENOMIC DNA]</scope>
    <source>
        <strain evidence="3 4">SMC2</strain>
        <strain evidence="2 5">SMC3</strain>
    </source>
</reference>
<evidence type="ECO:0000313" key="4">
    <source>
        <dbReference type="Proteomes" id="UP000265724"/>
    </source>
</evidence>
<dbReference type="EMBL" id="QXIW01000031">
    <property type="protein sequence ID" value="RIE12222.1"/>
    <property type="molecule type" value="Genomic_DNA"/>
</dbReference>
<evidence type="ECO:0000313" key="3">
    <source>
        <dbReference type="EMBL" id="RIE12356.1"/>
    </source>
</evidence>
<sequence length="175" mass="19586">MNMNKQPQKRRTARIITVVLLVVVVGLMWLGSNSHLYPGEAVSNPLFLWMIHTRVSRSQAIAVAKDSLANPKLSSFSVPFSKGYLRLTADRCTTLLVRLTPPDGFMSDTDHYMWDILLPAEVVTTYSPHKFTGVVHVYIGADSGRTAAYVHDSVIDQWRIVYGYPPASLQSPFSF</sequence>
<keyword evidence="1" id="KW-0472">Membrane</keyword>
<accession>A0A398D9Z9</accession>
<protein>
    <submittedName>
        <fullName evidence="2">Uncharacterized protein</fullName>
    </submittedName>
</protein>
<comment type="caution">
    <text evidence="2">The sequence shown here is derived from an EMBL/GenBank/DDBJ whole genome shotgun (WGS) entry which is preliminary data.</text>
</comment>
<organism evidence="2 5">
    <name type="scientific">Candidatus Cryosericum hinesii</name>
    <dbReference type="NCBI Taxonomy" id="2290915"/>
    <lineage>
        <taxon>Bacteria</taxon>
        <taxon>Pseudomonadati</taxon>
        <taxon>Caldisericota/Cryosericota group</taxon>
        <taxon>Candidatus Cryosericota</taxon>
        <taxon>Candidatus Cryosericia</taxon>
        <taxon>Candidatus Cryosericales</taxon>
        <taxon>Candidatus Cryosericaceae</taxon>
        <taxon>Candidatus Cryosericum</taxon>
    </lineage>
</organism>
<gene>
    <name evidence="3" type="ORF">SMC2_07065</name>
    <name evidence="2" type="ORF">SMC3_07455</name>
</gene>
<evidence type="ECO:0000313" key="2">
    <source>
        <dbReference type="EMBL" id="RIE12222.1"/>
    </source>
</evidence>
<keyword evidence="1" id="KW-1133">Transmembrane helix</keyword>
<keyword evidence="4" id="KW-1185">Reference proteome</keyword>
<keyword evidence="1" id="KW-0812">Transmembrane</keyword>
<name>A0A398D9Z9_9BACT</name>
<proteinExistence type="predicted"/>
<evidence type="ECO:0000256" key="1">
    <source>
        <dbReference type="SAM" id="Phobius"/>
    </source>
</evidence>
<dbReference type="Proteomes" id="UP000265724">
    <property type="component" value="Unassembled WGS sequence"/>
</dbReference>
<dbReference type="AlphaFoldDB" id="A0A398D9Z9"/>
<evidence type="ECO:0000313" key="5">
    <source>
        <dbReference type="Proteomes" id="UP000266042"/>
    </source>
</evidence>
<feature type="transmembrane region" description="Helical" evidence="1">
    <location>
        <begin position="12"/>
        <end position="31"/>
    </location>
</feature>
<dbReference type="EMBL" id="QXIX01000055">
    <property type="protein sequence ID" value="RIE12356.1"/>
    <property type="molecule type" value="Genomic_DNA"/>
</dbReference>